<proteinExistence type="predicted"/>
<reference evidence="1 2" key="1">
    <citation type="submission" date="2007-01" db="EMBL/GenBank/DDBJ databases">
        <authorList>
            <person name="Haygood M."/>
            <person name="Podell S."/>
            <person name="Anderson C."/>
            <person name="Hopkinson B."/>
            <person name="Roe K."/>
            <person name="Barbeau K."/>
            <person name="Gaasterland T."/>
            <person name="Ferriera S."/>
            <person name="Johnson J."/>
            <person name="Kravitz S."/>
            <person name="Beeson K."/>
            <person name="Sutton G."/>
            <person name="Rogers Y.-H."/>
            <person name="Friedman R."/>
            <person name="Frazier M."/>
            <person name="Venter J.C."/>
        </authorList>
    </citation>
    <scope>NUCLEOTIDE SEQUENCE [LARGE SCALE GENOMIC DNA]</scope>
    <source>
        <strain evidence="1 2">ATCC 23134</strain>
    </source>
</reference>
<sequence length="45" mass="5065">MASEEVRIGKVIGKNLKFVPHNVVSAREAIKKLTAFEQQRLNTGR</sequence>
<accession>A1ZLD4</accession>
<protein>
    <submittedName>
        <fullName evidence="1">Uncharacterized protein</fullName>
    </submittedName>
</protein>
<comment type="caution">
    <text evidence="1">The sequence shown here is derived from an EMBL/GenBank/DDBJ whole genome shotgun (WGS) entry which is preliminary data.</text>
</comment>
<dbReference type="Proteomes" id="UP000004095">
    <property type="component" value="Unassembled WGS sequence"/>
</dbReference>
<dbReference type="AlphaFoldDB" id="A1ZLD4"/>
<dbReference type="EMBL" id="AAWS01000014">
    <property type="protein sequence ID" value="EAY28688.1"/>
    <property type="molecule type" value="Genomic_DNA"/>
</dbReference>
<gene>
    <name evidence="1" type="ORF">M23134_07786</name>
</gene>
<name>A1ZLD4_MICM2</name>
<keyword evidence="2" id="KW-1185">Reference proteome</keyword>
<evidence type="ECO:0000313" key="1">
    <source>
        <dbReference type="EMBL" id="EAY28688.1"/>
    </source>
</evidence>
<organism evidence="1 2">
    <name type="scientific">Microscilla marina ATCC 23134</name>
    <dbReference type="NCBI Taxonomy" id="313606"/>
    <lineage>
        <taxon>Bacteria</taxon>
        <taxon>Pseudomonadati</taxon>
        <taxon>Bacteroidota</taxon>
        <taxon>Cytophagia</taxon>
        <taxon>Cytophagales</taxon>
        <taxon>Microscillaceae</taxon>
        <taxon>Microscilla</taxon>
    </lineage>
</organism>
<evidence type="ECO:0000313" key="2">
    <source>
        <dbReference type="Proteomes" id="UP000004095"/>
    </source>
</evidence>